<sequence length="406" mass="45507">MDPFLCSTIALESEVVKSRFYRFDGARFLNDVGREVSAFLGKSSRELTFNCPCNTIVLPRISFMFIRRGVLMVGRYSGTGLILMPAFAPASAPHIRIASVGGNMWGHCYDSGEDTLYILRRKEDTLLLYVYSLAQEVDPPARIIPVDGMLNHTDGHVFVCRGEMAFVAGCLYLACSGPALEGGPFSLICLDVANLWKSTIQAQTVWRFSESSSDRPISPIVCEKAEENECVLSTTYYIGNGEWLLHKLLVSHRGRKVSAQTLSSWLLGPDDTTQVEYQILRKNLLLLCSSGDTGFMYYHSLCDGRGRELGARRGQANDLEPEQTLVADDGTIYIKSELTLSHPMDCVHAFYPQGRQLMYSDTPNWFRRYLSDDGFLNDVGREVSAFLGKSSRELTFNCPLQYRHDT</sequence>
<reference evidence="1 2" key="1">
    <citation type="submission" date="2020-04" db="EMBL/GenBank/DDBJ databases">
        <title>Perkinsus olseni comparative genomics.</title>
        <authorList>
            <person name="Bogema D.R."/>
        </authorList>
    </citation>
    <scope>NUCLEOTIDE SEQUENCE [LARGE SCALE GENOMIC DNA]</scope>
    <source>
        <strain evidence="1">00978-12</strain>
    </source>
</reference>
<proteinExistence type="predicted"/>
<comment type="caution">
    <text evidence="1">The sequence shown here is derived from an EMBL/GenBank/DDBJ whole genome shotgun (WGS) entry which is preliminary data.</text>
</comment>
<evidence type="ECO:0000313" key="1">
    <source>
        <dbReference type="EMBL" id="KAF4680305.1"/>
    </source>
</evidence>
<gene>
    <name evidence="1" type="ORF">FOZ60_013746</name>
</gene>
<name>A0A7J6N917_PEROL</name>
<protein>
    <submittedName>
        <fullName evidence="1">Uncharacterized protein</fullName>
    </submittedName>
</protein>
<evidence type="ECO:0000313" key="2">
    <source>
        <dbReference type="Proteomes" id="UP000541610"/>
    </source>
</evidence>
<dbReference type="AlphaFoldDB" id="A0A7J6N917"/>
<dbReference type="Proteomes" id="UP000541610">
    <property type="component" value="Unassembled WGS sequence"/>
</dbReference>
<organism evidence="1 2">
    <name type="scientific">Perkinsus olseni</name>
    <name type="common">Perkinsus atlanticus</name>
    <dbReference type="NCBI Taxonomy" id="32597"/>
    <lineage>
        <taxon>Eukaryota</taxon>
        <taxon>Sar</taxon>
        <taxon>Alveolata</taxon>
        <taxon>Perkinsozoa</taxon>
        <taxon>Perkinsea</taxon>
        <taxon>Perkinsida</taxon>
        <taxon>Perkinsidae</taxon>
        <taxon>Perkinsus</taxon>
    </lineage>
</organism>
<dbReference type="EMBL" id="JABANP010000623">
    <property type="protein sequence ID" value="KAF4680305.1"/>
    <property type="molecule type" value="Genomic_DNA"/>
</dbReference>
<accession>A0A7J6N917</accession>